<dbReference type="AlphaFoldDB" id="A0AAU9DAZ5"/>
<feature type="region of interest" description="Disordered" evidence="1">
    <location>
        <begin position="48"/>
        <end position="68"/>
    </location>
</feature>
<sequence length="148" mass="16732">MADLSKELNDWLNSLQKHVNVTHEEKAEITGAGAKVYAEYLKKNTPVSSVNYSKGKQAGHASEKKKAHMRDMITYEPGLDAEKEKTGNTNVGYDGKYFNFVAMITNNGKRKMSAKEEANLHFVERSRKESEKAVQSAMEKKYREIKGN</sequence>
<name>A0AAU9DAZ5_9LACO</name>
<dbReference type="EMBL" id="AP026801">
    <property type="protein sequence ID" value="BDR56880.1"/>
    <property type="molecule type" value="Genomic_DNA"/>
</dbReference>
<evidence type="ECO:0000259" key="2">
    <source>
        <dbReference type="PROSITE" id="PS50003"/>
    </source>
</evidence>
<reference evidence="3 4" key="1">
    <citation type="journal article" date="2023" name="Microbiol. Spectr.">
        <title>Symbiosis of Carpenter Bees with Uncharacterized Lactic Acid Bacteria Showing NAD Auxotrophy.</title>
        <authorList>
            <person name="Kawasaki S."/>
            <person name="Ozawa K."/>
            <person name="Mori T."/>
            <person name="Yamamoto A."/>
            <person name="Ito M."/>
            <person name="Ohkuma M."/>
            <person name="Sakamoto M."/>
            <person name="Matsutani M."/>
        </authorList>
    </citation>
    <scope>NUCLEOTIDE SEQUENCE [LARGE SCALE GENOMIC DNA]</scope>
    <source>
        <strain evidence="3 4">KimC2</strain>
    </source>
</reference>
<protein>
    <recommendedName>
        <fullName evidence="2">PH domain-containing protein</fullName>
    </recommendedName>
</protein>
<dbReference type="Proteomes" id="UP001321804">
    <property type="component" value="Chromosome"/>
</dbReference>
<dbReference type="KEGG" id="xak:KIMC2_14420"/>
<dbReference type="InterPro" id="IPR010064">
    <property type="entry name" value="HK97-gp10_tail"/>
</dbReference>
<evidence type="ECO:0000313" key="3">
    <source>
        <dbReference type="EMBL" id="BDR56880.1"/>
    </source>
</evidence>
<dbReference type="PROSITE" id="PS50003">
    <property type="entry name" value="PH_DOMAIN"/>
    <property type="match status" value="1"/>
</dbReference>
<proteinExistence type="predicted"/>
<dbReference type="InterPro" id="IPR001849">
    <property type="entry name" value="PH_domain"/>
</dbReference>
<evidence type="ECO:0000256" key="1">
    <source>
        <dbReference type="SAM" id="MobiDB-lite"/>
    </source>
</evidence>
<dbReference type="RefSeq" id="WP_317695450.1">
    <property type="nucleotide sequence ID" value="NZ_AP026801.1"/>
</dbReference>
<evidence type="ECO:0000313" key="4">
    <source>
        <dbReference type="Proteomes" id="UP001321804"/>
    </source>
</evidence>
<keyword evidence="4" id="KW-1185">Reference proteome</keyword>
<feature type="domain" description="PH" evidence="2">
    <location>
        <begin position="1"/>
        <end position="20"/>
    </location>
</feature>
<organism evidence="3 4">
    <name type="scientific">Xylocopilactobacillus apis</name>
    <dbReference type="NCBI Taxonomy" id="2932183"/>
    <lineage>
        <taxon>Bacteria</taxon>
        <taxon>Bacillati</taxon>
        <taxon>Bacillota</taxon>
        <taxon>Bacilli</taxon>
        <taxon>Lactobacillales</taxon>
        <taxon>Lactobacillaceae</taxon>
        <taxon>Xylocopilactobacillus</taxon>
    </lineage>
</organism>
<gene>
    <name evidence="3" type="ORF">KIMC2_14420</name>
</gene>
<accession>A0AAU9DAZ5</accession>
<feature type="region of interest" description="Disordered" evidence="1">
    <location>
        <begin position="123"/>
        <end position="148"/>
    </location>
</feature>
<dbReference type="Pfam" id="PF04883">
    <property type="entry name" value="HK97-gp10_like"/>
    <property type="match status" value="1"/>
</dbReference>